<evidence type="ECO:0000313" key="1">
    <source>
        <dbReference type="EMBL" id="GGC87284.1"/>
    </source>
</evidence>
<organism evidence="1 2">
    <name type="scientific">Halopseudomonas salina</name>
    <dbReference type="NCBI Taxonomy" id="1323744"/>
    <lineage>
        <taxon>Bacteria</taxon>
        <taxon>Pseudomonadati</taxon>
        <taxon>Pseudomonadota</taxon>
        <taxon>Gammaproteobacteria</taxon>
        <taxon>Pseudomonadales</taxon>
        <taxon>Pseudomonadaceae</taxon>
        <taxon>Halopseudomonas</taxon>
    </lineage>
</organism>
<reference evidence="2" key="1">
    <citation type="journal article" date="2019" name="Int. J. Syst. Evol. Microbiol.">
        <title>The Global Catalogue of Microorganisms (GCM) 10K type strain sequencing project: providing services to taxonomists for standard genome sequencing and annotation.</title>
        <authorList>
            <consortium name="The Broad Institute Genomics Platform"/>
            <consortium name="The Broad Institute Genome Sequencing Center for Infectious Disease"/>
            <person name="Wu L."/>
            <person name="Ma J."/>
        </authorList>
    </citation>
    <scope>NUCLEOTIDE SEQUENCE [LARGE SCALE GENOMIC DNA]</scope>
    <source>
        <strain evidence="2">CGMCC 1.12482</strain>
    </source>
</reference>
<dbReference type="EMBL" id="BMFF01000001">
    <property type="protein sequence ID" value="GGC87284.1"/>
    <property type="molecule type" value="Genomic_DNA"/>
</dbReference>
<proteinExistence type="predicted"/>
<dbReference type="RefSeq" id="WP_150277532.1">
    <property type="nucleotide sequence ID" value="NZ_BMFF01000001.1"/>
</dbReference>
<dbReference type="Pfam" id="PF06892">
    <property type="entry name" value="Phage_CP76"/>
    <property type="match status" value="1"/>
</dbReference>
<dbReference type="Proteomes" id="UP000638188">
    <property type="component" value="Unassembled WGS sequence"/>
</dbReference>
<dbReference type="InterPro" id="IPR009679">
    <property type="entry name" value="Phage_186_CII-like"/>
</dbReference>
<keyword evidence="2" id="KW-1185">Reference proteome</keyword>
<sequence>MSREAKSCLERAKREILPLGLALYHACRDFRPGGAAGIAALYGRSASTLQHKVSPTQHSHTANPEDIEEIITATRDPRILDSIIESFGDAAWVDLRGVLPAVDTAAAMTSVIQAVGDVLKKKSALMQGVAEGLADDSHIDREELAACRKLIRQAQGALIALDRVLEHDAEGSGHD</sequence>
<comment type="caution">
    <text evidence="1">The sequence shown here is derived from an EMBL/GenBank/DDBJ whole genome shotgun (WGS) entry which is preliminary data.</text>
</comment>
<protein>
    <recommendedName>
        <fullName evidence="3">Phage regulatory protein CII (CP76)</fullName>
    </recommendedName>
</protein>
<gene>
    <name evidence="1" type="ORF">GCM10007418_03820</name>
</gene>
<evidence type="ECO:0000313" key="2">
    <source>
        <dbReference type="Proteomes" id="UP000638188"/>
    </source>
</evidence>
<accession>A0ABQ1NXQ5</accession>
<name>A0ABQ1NXQ5_9GAMM</name>
<evidence type="ECO:0008006" key="3">
    <source>
        <dbReference type="Google" id="ProtNLM"/>
    </source>
</evidence>